<dbReference type="RefSeq" id="WP_160562555.1">
    <property type="nucleotide sequence ID" value="NZ_QZDT01000180.1"/>
</dbReference>
<evidence type="ECO:0000259" key="2">
    <source>
        <dbReference type="Pfam" id="PF06970"/>
    </source>
</evidence>
<comment type="caution">
    <text evidence="3">The sequence shown here is derived from an EMBL/GenBank/DDBJ whole genome shotgun (WGS) entry which is preliminary data.</text>
</comment>
<dbReference type="EMBL" id="QZDT01000180">
    <property type="protein sequence ID" value="NBJ95712.1"/>
    <property type="molecule type" value="Genomic_DNA"/>
</dbReference>
<evidence type="ECO:0000313" key="4">
    <source>
        <dbReference type="Proteomes" id="UP001154420"/>
    </source>
</evidence>
<feature type="non-terminal residue" evidence="3">
    <location>
        <position position="229"/>
    </location>
</feature>
<reference evidence="3" key="1">
    <citation type="submission" date="2018-09" db="EMBL/GenBank/DDBJ databases">
        <title>Murine metabolic-syndrome-specific gut microbial biobank.</title>
        <authorList>
            <person name="Liu C."/>
        </authorList>
    </citation>
    <scope>NUCLEOTIDE SEQUENCE</scope>
    <source>
        <strain evidence="3">D42-62</strain>
    </source>
</reference>
<evidence type="ECO:0000313" key="3">
    <source>
        <dbReference type="EMBL" id="NBJ95712.1"/>
    </source>
</evidence>
<dbReference type="Pfam" id="PF06970">
    <property type="entry name" value="RepA_N"/>
    <property type="match status" value="1"/>
</dbReference>
<sequence length="229" mass="25835">MPETLNLNYYYGNEADQYSFYRIPKILLTDRRYKGVSLEAKVLYGLLLDRMGLSARNGWLDDNGRVFLYFTQEEVMTMLDCGKDKATKLFRELEGIGLVERKKQGQGHPARIYVKNFILEPEPAAPVQTAENQPSRPLDSAAVKTAEKPQSARRKTSGQECGISAPNNTDINKTEKSDTDLSITPPAPSAVSSPAGKRTPRRMGLDEMESYRELILENIDYDILLERNP</sequence>
<proteinExistence type="predicted"/>
<dbReference type="OrthoDB" id="7365718at2"/>
<gene>
    <name evidence="3" type="ORF">D5281_25265</name>
</gene>
<dbReference type="Proteomes" id="UP001154420">
    <property type="component" value="Unassembled WGS sequence"/>
</dbReference>
<protein>
    <submittedName>
        <fullName evidence="3">Replication initiator A domain-containing protein</fullName>
    </submittedName>
</protein>
<dbReference type="AlphaFoldDB" id="A0A9X5GW19"/>
<organism evidence="3 4">
    <name type="scientific">Parablautia muri</name>
    <dbReference type="NCBI Taxonomy" id="2320879"/>
    <lineage>
        <taxon>Bacteria</taxon>
        <taxon>Bacillati</taxon>
        <taxon>Bacillota</taxon>
        <taxon>Clostridia</taxon>
        <taxon>Lachnospirales</taxon>
        <taxon>Lachnospiraceae</taxon>
        <taxon>Parablautia</taxon>
    </lineage>
</organism>
<accession>A0A9X5GW19</accession>
<evidence type="ECO:0000256" key="1">
    <source>
        <dbReference type="SAM" id="MobiDB-lite"/>
    </source>
</evidence>
<dbReference type="InterPro" id="IPR010724">
    <property type="entry name" value="RepA_N"/>
</dbReference>
<feature type="domain" description="Replication initiator A N-terminal" evidence="2">
    <location>
        <begin position="19"/>
        <end position="93"/>
    </location>
</feature>
<name>A0A9X5GW19_9FIRM</name>
<keyword evidence="4" id="KW-1185">Reference proteome</keyword>
<feature type="region of interest" description="Disordered" evidence="1">
    <location>
        <begin position="125"/>
        <end position="204"/>
    </location>
</feature>